<dbReference type="Gene3D" id="3.40.640.10">
    <property type="entry name" value="Type I PLP-dependent aspartate aminotransferase-like (Major domain)"/>
    <property type="match status" value="2"/>
</dbReference>
<dbReference type="SUPFAM" id="SSF53383">
    <property type="entry name" value="PLP-dependent transferases"/>
    <property type="match status" value="1"/>
</dbReference>
<dbReference type="InterPro" id="IPR015422">
    <property type="entry name" value="PyrdxlP-dep_Trfase_small"/>
</dbReference>
<evidence type="ECO:0000256" key="1">
    <source>
        <dbReference type="SAM" id="MobiDB-lite"/>
    </source>
</evidence>
<dbReference type="InterPro" id="IPR015421">
    <property type="entry name" value="PyrdxlP-dep_Trfase_major"/>
</dbReference>
<dbReference type="STRING" id="1160509.A0A3N4HNW7"/>
<evidence type="ECO:0000313" key="2">
    <source>
        <dbReference type="EMBL" id="RPA74646.1"/>
    </source>
</evidence>
<dbReference type="PANTHER" id="PTHR42858:SF1">
    <property type="entry name" value="LD15494P"/>
    <property type="match status" value="1"/>
</dbReference>
<feature type="compositionally biased region" description="Low complexity" evidence="1">
    <location>
        <begin position="8"/>
        <end position="20"/>
    </location>
</feature>
<proteinExistence type="predicted"/>
<keyword evidence="2" id="KW-0808">Transferase</keyword>
<reference evidence="2 3" key="1">
    <citation type="journal article" date="2018" name="Nat. Ecol. Evol.">
        <title>Pezizomycetes genomes reveal the molecular basis of ectomycorrhizal truffle lifestyle.</title>
        <authorList>
            <person name="Murat C."/>
            <person name="Payen T."/>
            <person name="Noel B."/>
            <person name="Kuo A."/>
            <person name="Morin E."/>
            <person name="Chen J."/>
            <person name="Kohler A."/>
            <person name="Krizsan K."/>
            <person name="Balestrini R."/>
            <person name="Da Silva C."/>
            <person name="Montanini B."/>
            <person name="Hainaut M."/>
            <person name="Levati E."/>
            <person name="Barry K.W."/>
            <person name="Belfiori B."/>
            <person name="Cichocki N."/>
            <person name="Clum A."/>
            <person name="Dockter R.B."/>
            <person name="Fauchery L."/>
            <person name="Guy J."/>
            <person name="Iotti M."/>
            <person name="Le Tacon F."/>
            <person name="Lindquist E.A."/>
            <person name="Lipzen A."/>
            <person name="Malagnac F."/>
            <person name="Mello A."/>
            <person name="Molinier V."/>
            <person name="Miyauchi S."/>
            <person name="Poulain J."/>
            <person name="Riccioni C."/>
            <person name="Rubini A."/>
            <person name="Sitrit Y."/>
            <person name="Splivallo R."/>
            <person name="Traeger S."/>
            <person name="Wang M."/>
            <person name="Zifcakova L."/>
            <person name="Wipf D."/>
            <person name="Zambonelli A."/>
            <person name="Paolocci F."/>
            <person name="Nowrousian M."/>
            <person name="Ottonello S."/>
            <person name="Baldrian P."/>
            <person name="Spatafora J.W."/>
            <person name="Henrissat B."/>
            <person name="Nagy L.G."/>
            <person name="Aury J.M."/>
            <person name="Wincker P."/>
            <person name="Grigoriev I.V."/>
            <person name="Bonfante P."/>
            <person name="Martin F.M."/>
        </authorList>
    </citation>
    <scope>NUCLEOTIDE SEQUENCE [LARGE SCALE GENOMIC DNA]</scope>
    <source>
        <strain evidence="2 3">RN42</strain>
    </source>
</reference>
<name>A0A3N4HNW7_ASCIM</name>
<feature type="region of interest" description="Disordered" evidence="1">
    <location>
        <begin position="1"/>
        <end position="20"/>
    </location>
</feature>
<gene>
    <name evidence="2" type="ORF">BJ508DRAFT_312686</name>
</gene>
<dbReference type="CDD" id="cd00609">
    <property type="entry name" value="AAT_like"/>
    <property type="match status" value="1"/>
</dbReference>
<dbReference type="Proteomes" id="UP000275078">
    <property type="component" value="Unassembled WGS sequence"/>
</dbReference>
<evidence type="ECO:0000313" key="3">
    <source>
        <dbReference type="Proteomes" id="UP000275078"/>
    </source>
</evidence>
<accession>A0A3N4HNW7</accession>
<protein>
    <submittedName>
        <fullName evidence="2">PLP-dependent transferase</fullName>
    </submittedName>
</protein>
<feature type="compositionally biased region" description="Basic and acidic residues" evidence="1">
    <location>
        <begin position="452"/>
        <end position="464"/>
    </location>
</feature>
<dbReference type="EMBL" id="ML119784">
    <property type="protein sequence ID" value="RPA74646.1"/>
    <property type="molecule type" value="Genomic_DNA"/>
</dbReference>
<dbReference type="InterPro" id="IPR015424">
    <property type="entry name" value="PyrdxlP-dep_Trfase"/>
</dbReference>
<sequence length="517" mass="56249">MADSPELAQAIAPPADSAAATGDLNSKETINLLVGHPSARLFPLTTLEQHFSRTLLNPPPLHERDRHILTYGPDQGQYTVRRSLSNYLRAVYDIQGEWTEEETENLIVTGGASSTLGEVLKRCTDEKTHTIVVEPTYFLVGGILEDAGFSIDGNEKGGQKVFGVPWLSEEADLAGSVETLVQSLTNTDSLPPRYQAKPTSRLLPRAYPTAPPPRRLYDFILYLTPTFSNPTGLTPPPSFSLDSILGPGLRVGWLEGPSPDLVAQVAQSGVIKSGGSMGHFNSTVIRQMLMKRAVDVPVLSQLMMTYKLRAGALERAVARNLPRGSTLLGGKGGYFFYLGIGSESDNVDADEITTLAREEGVIVLPGSACMLGGRNGGRWVRLAVCYEEEKRIVEGVERLGRVVRRWYEEHGKEWAVDEEKAKVEEPRILAMRYEELVPPVEKVNRRKRAKARKAEEEKAAREGGEGVIAEGSQKLASVPSGGAGGAAASSGAAEEEVGEGEVKEEGKEEEKEEKEEK</sequence>
<dbReference type="Gene3D" id="3.90.1150.10">
    <property type="entry name" value="Aspartate Aminotransferase, domain 1"/>
    <property type="match status" value="2"/>
</dbReference>
<dbReference type="GO" id="GO:0047536">
    <property type="term" value="F:2-aminoadipate transaminase activity"/>
    <property type="evidence" value="ECO:0007669"/>
    <property type="project" value="TreeGrafter"/>
</dbReference>
<dbReference type="AlphaFoldDB" id="A0A3N4HNW7"/>
<organism evidence="2 3">
    <name type="scientific">Ascobolus immersus RN42</name>
    <dbReference type="NCBI Taxonomy" id="1160509"/>
    <lineage>
        <taxon>Eukaryota</taxon>
        <taxon>Fungi</taxon>
        <taxon>Dikarya</taxon>
        <taxon>Ascomycota</taxon>
        <taxon>Pezizomycotina</taxon>
        <taxon>Pezizomycetes</taxon>
        <taxon>Pezizales</taxon>
        <taxon>Ascobolaceae</taxon>
        <taxon>Ascobolus</taxon>
    </lineage>
</organism>
<keyword evidence="3" id="KW-1185">Reference proteome</keyword>
<dbReference type="PANTHER" id="PTHR42858">
    <property type="entry name" value="AMINOTRANSFERASE"/>
    <property type="match status" value="1"/>
</dbReference>
<feature type="region of interest" description="Disordered" evidence="1">
    <location>
        <begin position="444"/>
        <end position="517"/>
    </location>
</feature>
<dbReference type="OrthoDB" id="7042322at2759"/>
<feature type="compositionally biased region" description="Basic and acidic residues" evidence="1">
    <location>
        <begin position="500"/>
        <end position="517"/>
    </location>
</feature>